<dbReference type="Proteomes" id="UP001054837">
    <property type="component" value="Unassembled WGS sequence"/>
</dbReference>
<reference evidence="1 2" key="1">
    <citation type="submission" date="2021-06" db="EMBL/GenBank/DDBJ databases">
        <title>Caerostris darwini draft genome.</title>
        <authorList>
            <person name="Kono N."/>
            <person name="Arakawa K."/>
        </authorList>
    </citation>
    <scope>NUCLEOTIDE SEQUENCE [LARGE SCALE GENOMIC DNA]</scope>
</reference>
<organism evidence="1 2">
    <name type="scientific">Caerostris darwini</name>
    <dbReference type="NCBI Taxonomy" id="1538125"/>
    <lineage>
        <taxon>Eukaryota</taxon>
        <taxon>Metazoa</taxon>
        <taxon>Ecdysozoa</taxon>
        <taxon>Arthropoda</taxon>
        <taxon>Chelicerata</taxon>
        <taxon>Arachnida</taxon>
        <taxon>Araneae</taxon>
        <taxon>Araneomorphae</taxon>
        <taxon>Entelegynae</taxon>
        <taxon>Araneoidea</taxon>
        <taxon>Araneidae</taxon>
        <taxon>Caerostris</taxon>
    </lineage>
</organism>
<dbReference type="EMBL" id="BPLQ01006519">
    <property type="protein sequence ID" value="GIY23213.1"/>
    <property type="molecule type" value="Genomic_DNA"/>
</dbReference>
<protein>
    <submittedName>
        <fullName evidence="1">Uncharacterized protein</fullName>
    </submittedName>
</protein>
<accession>A0AAV4RLQ5</accession>
<dbReference type="AlphaFoldDB" id="A0AAV4RLQ5"/>
<proteinExistence type="predicted"/>
<keyword evidence="2" id="KW-1185">Reference proteome</keyword>
<evidence type="ECO:0000313" key="2">
    <source>
        <dbReference type="Proteomes" id="UP001054837"/>
    </source>
</evidence>
<sequence>MNCFTNLIPHNAKERHTHTRSRRFFFLPSPPPSPRILNQNDKPSIYTWSAHTYIFLSFPFDSHLFFLLASSSLRSTEPHAARKCGLSLAQLPPRYLRPTRHA</sequence>
<comment type="caution">
    <text evidence="1">The sequence shown here is derived from an EMBL/GenBank/DDBJ whole genome shotgun (WGS) entry which is preliminary data.</text>
</comment>
<gene>
    <name evidence="1" type="ORF">CDAR_614921</name>
</gene>
<evidence type="ECO:0000313" key="1">
    <source>
        <dbReference type="EMBL" id="GIY23213.1"/>
    </source>
</evidence>
<name>A0AAV4RLQ5_9ARAC</name>